<dbReference type="EMBL" id="OBEI01000012">
    <property type="protein sequence ID" value="SNZ11117.1"/>
    <property type="molecule type" value="Genomic_DNA"/>
</dbReference>
<feature type="non-terminal residue" evidence="1">
    <location>
        <position position="59"/>
    </location>
</feature>
<gene>
    <name evidence="1" type="ORF">SAMN06265182_2010</name>
</gene>
<evidence type="ECO:0000313" key="1">
    <source>
        <dbReference type="EMBL" id="SNZ11117.1"/>
    </source>
</evidence>
<evidence type="ECO:0000313" key="2">
    <source>
        <dbReference type="Proteomes" id="UP000219036"/>
    </source>
</evidence>
<sequence>MKTKKVKRSLRIELNNIDQTIRIVLGYLTYHAGKLWNEANYLVKNKIAKPNKFDLYNKL</sequence>
<protein>
    <submittedName>
        <fullName evidence="1">Uncharacterized protein</fullName>
    </submittedName>
</protein>
<proteinExistence type="predicted"/>
<keyword evidence="2" id="KW-1185">Reference proteome</keyword>
<reference evidence="2" key="1">
    <citation type="submission" date="2017-09" db="EMBL/GenBank/DDBJ databases">
        <authorList>
            <person name="Varghese N."/>
            <person name="Submissions S."/>
        </authorList>
    </citation>
    <scope>NUCLEOTIDE SEQUENCE [LARGE SCALE GENOMIC DNA]</scope>
    <source>
        <strain evidence="2">DSM 15103</strain>
    </source>
</reference>
<dbReference type="AlphaFoldDB" id="A0A285NQ67"/>
<organism evidence="1 2">
    <name type="scientific">Persephonella hydrogeniphila</name>
    <dbReference type="NCBI Taxonomy" id="198703"/>
    <lineage>
        <taxon>Bacteria</taxon>
        <taxon>Pseudomonadati</taxon>
        <taxon>Aquificota</taxon>
        <taxon>Aquificia</taxon>
        <taxon>Aquificales</taxon>
        <taxon>Hydrogenothermaceae</taxon>
        <taxon>Persephonella</taxon>
    </lineage>
</organism>
<accession>A0A285NQ67</accession>
<dbReference type="Proteomes" id="UP000219036">
    <property type="component" value="Unassembled WGS sequence"/>
</dbReference>
<name>A0A285NQ67_9AQUI</name>